<gene>
    <name evidence="1" type="ORF">D3A95_08710</name>
</gene>
<dbReference type="InterPro" id="IPR010386">
    <property type="entry name" value="tRNA-Hydrxlase_MiaE"/>
</dbReference>
<name>A0A3B7MC04_9CYAN</name>
<dbReference type="GO" id="GO:0045301">
    <property type="term" value="F:tRNA 2-(methylsulfanyl)-N(6)-isopentenyladenosine(37) hydroxylase activity"/>
    <property type="evidence" value="ECO:0007669"/>
    <property type="project" value="InterPro"/>
</dbReference>
<reference evidence="2" key="1">
    <citation type="submission" date="2018-09" db="EMBL/GenBank/DDBJ databases">
        <title>Complete genome sequence of thermophilic cyanobacteria strain Thermosynechococcus elongatus PKUAC-SCTE542.</title>
        <authorList>
            <person name="Liang Y."/>
            <person name="Tang J."/>
            <person name="Daroch M."/>
        </authorList>
    </citation>
    <scope>NUCLEOTIDE SEQUENCE [LARGE SCALE GENOMIC DNA]</scope>
    <source>
        <strain evidence="2">E542</strain>
    </source>
</reference>
<dbReference type="SUPFAM" id="SSF47240">
    <property type="entry name" value="Ferritin-like"/>
    <property type="match status" value="1"/>
</dbReference>
<protein>
    <submittedName>
        <fullName evidence="1">tRNA-(Ms[2]io[6]A)-hydroxylase</fullName>
    </submittedName>
</protein>
<dbReference type="Proteomes" id="UP000261812">
    <property type="component" value="Chromosome"/>
</dbReference>
<keyword evidence="2" id="KW-1185">Reference proteome</keyword>
<evidence type="ECO:0000313" key="2">
    <source>
        <dbReference type="Proteomes" id="UP000261812"/>
    </source>
</evidence>
<dbReference type="Pfam" id="PF06175">
    <property type="entry name" value="MiaE"/>
    <property type="match status" value="1"/>
</dbReference>
<dbReference type="RefSeq" id="WP_181494653.1">
    <property type="nucleotide sequence ID" value="NZ_CP032152.1"/>
</dbReference>
<dbReference type="PANTHER" id="PTHR42637:SF1">
    <property type="entry name" value="TRNA 2-(METHYLSULFANYL)-N(6)-ISOPENTENYLADENOSINE(37) HYDROXYLASE"/>
    <property type="match status" value="1"/>
</dbReference>
<proteinExistence type="predicted"/>
<dbReference type="CDD" id="cd07910">
    <property type="entry name" value="MiaE"/>
    <property type="match status" value="1"/>
</dbReference>
<accession>A0A3B7MC04</accession>
<dbReference type="PANTHER" id="PTHR42637">
    <property type="entry name" value="TRNA-(MS[2]IO[6]A)-HYDROXYLASE"/>
    <property type="match status" value="1"/>
</dbReference>
<dbReference type="InterPro" id="IPR009078">
    <property type="entry name" value="Ferritin-like_SF"/>
</dbReference>
<dbReference type="InterPro" id="IPR012347">
    <property type="entry name" value="Ferritin-like"/>
</dbReference>
<dbReference type="AlphaFoldDB" id="A0A3B7MC04"/>
<dbReference type="GO" id="GO:0006400">
    <property type="term" value="P:tRNA modification"/>
    <property type="evidence" value="ECO:0007669"/>
    <property type="project" value="InterPro"/>
</dbReference>
<evidence type="ECO:0000313" key="1">
    <source>
        <dbReference type="EMBL" id="AXY68147.1"/>
    </source>
</evidence>
<sequence length="210" mass="23807">MPTVLCSPFSVAVIETPVRIKFLVQPTRPEWVEQAIAHLDTILLDHSHCERKAAGVAINLMFRYPSHKPLVDALTAIAQEKLDHFRQVNQQLERRQIALAPLSAPPYASRLNAAVRPQEPQRFLDTLLVCALIEARSHERLQLLAQHCPDRELAEFFASLVTSEARHYGTYWYLASQSFGQEVVAERLQQLAALESEILSTPYPLPRIHS</sequence>
<dbReference type="PIRSF" id="PIRSF020736">
    <property type="entry name" value="MiaE"/>
    <property type="match status" value="1"/>
</dbReference>
<dbReference type="KEGG" id="tsq:D3A95_08710"/>
<organism evidence="1 2">
    <name type="scientific">Thermosynechococcus sichuanensis E542</name>
    <dbReference type="NCBI Taxonomy" id="2016101"/>
    <lineage>
        <taxon>Bacteria</taxon>
        <taxon>Bacillati</taxon>
        <taxon>Cyanobacteriota</taxon>
        <taxon>Cyanophyceae</taxon>
        <taxon>Acaryochloridales</taxon>
        <taxon>Thermosynechococcaceae</taxon>
        <taxon>Thermosynechococcus</taxon>
        <taxon>Thermosynechococcus sichuanensis</taxon>
    </lineage>
</organism>
<dbReference type="EMBL" id="CP032152">
    <property type="protein sequence ID" value="AXY68147.1"/>
    <property type="molecule type" value="Genomic_DNA"/>
</dbReference>
<dbReference type="Gene3D" id="1.20.1260.10">
    <property type="match status" value="1"/>
</dbReference>